<evidence type="ECO:0000313" key="2">
    <source>
        <dbReference type="Proteomes" id="UP000316541"/>
    </source>
</evidence>
<reference evidence="1 2" key="1">
    <citation type="submission" date="2019-07" db="EMBL/GenBank/DDBJ databases">
        <title>Microbispora hainanensis DSM 45428.</title>
        <authorList>
            <person name="Thawai C."/>
        </authorList>
    </citation>
    <scope>NUCLEOTIDE SEQUENCE [LARGE SCALE GENOMIC DNA]</scope>
    <source>
        <strain evidence="1 2">DSM 45428</strain>
    </source>
</reference>
<organism evidence="1 2">
    <name type="scientific">Microbispora hainanensis</name>
    <dbReference type="NCBI Taxonomy" id="568844"/>
    <lineage>
        <taxon>Bacteria</taxon>
        <taxon>Bacillati</taxon>
        <taxon>Actinomycetota</taxon>
        <taxon>Actinomycetes</taxon>
        <taxon>Streptosporangiales</taxon>
        <taxon>Streptosporangiaceae</taxon>
        <taxon>Microbispora</taxon>
    </lineage>
</organism>
<evidence type="ECO:0000313" key="1">
    <source>
        <dbReference type="EMBL" id="TQS18181.1"/>
    </source>
</evidence>
<name>A0A544YN16_9ACTN</name>
<sequence>MGDPGAAGLRSVLAARDWRSAGSFLRSVTDPDDRAFYLNVCASVKGVQDWADEWIAAEPGSTLPLLVKGAHGIRWAWEARGAATAERTGEQQFREFHRRLKVAEDCLDEVVERDPGDVAAWSFLVVSARGREVGREETLRRFHAATSGHPWHLHTHSQMLQWLCAKWFGSEEEMFAFARRAVADAPLGSPLGRLVAEAHLEKWLSLDRGEDDAYMTRPDVRAELRAAADRSVRHPAYRRRPGWPEDHNVFACAFALAGDHVAAKERFEAFGDLVTAIPWRYLGDPGGICERLRRVALAYA</sequence>
<dbReference type="EMBL" id="VIRM01000035">
    <property type="protein sequence ID" value="TQS18181.1"/>
    <property type="molecule type" value="Genomic_DNA"/>
</dbReference>
<dbReference type="AlphaFoldDB" id="A0A544YN16"/>
<protein>
    <recommendedName>
        <fullName evidence="3">DUF4034 domain-containing protein</fullName>
    </recommendedName>
</protein>
<dbReference type="Proteomes" id="UP000316541">
    <property type="component" value="Unassembled WGS sequence"/>
</dbReference>
<dbReference type="RefSeq" id="WP_142622151.1">
    <property type="nucleotide sequence ID" value="NZ_VIRM01000035.1"/>
</dbReference>
<accession>A0A544YN16</accession>
<evidence type="ECO:0008006" key="3">
    <source>
        <dbReference type="Google" id="ProtNLM"/>
    </source>
</evidence>
<comment type="caution">
    <text evidence="1">The sequence shown here is derived from an EMBL/GenBank/DDBJ whole genome shotgun (WGS) entry which is preliminary data.</text>
</comment>
<proteinExistence type="predicted"/>
<gene>
    <name evidence="1" type="ORF">FLX08_25590</name>
</gene>